<evidence type="ECO:0000256" key="1">
    <source>
        <dbReference type="SAM" id="SignalP"/>
    </source>
</evidence>
<sequence>MKSKSFLFTLLLAMLFGLAGSGLILPALAADTQPVKIFVDGRQVDPGEAAPFIKNDRVMVPLRVISEGLGLNVDWDAENYRVLISSSSPANLSSLPADGKGQFVKIYFDGREIKPDDVLPLIENDRTMVPLRSTFEGMGMKVDWDPANYQVIVMTAQALPVDFSTMVPLRSTFEGMDMKVDRDDTNHQVIVIDSPQPAAVNNDYEISIMGNSTATAEQLKALLQENNPLAPDLVELYLQMGREYGVRGDIAFCQAAKETGWWKFGGLALPEQNNYCGLSVTGKAATATEDLRGANPQKVRFIEGKHGAFFDSPASGVEAHIQHLYAYATTAPLPAGKELLDPRFILVKRGCAPRWIDLGGKWATPGFDRNKYSCFDEAFAAEDTYGHSILANYYWKALPPATI</sequence>
<evidence type="ECO:0000313" key="4">
    <source>
        <dbReference type="EMBL" id="ABI67720.1"/>
    </source>
</evidence>
<dbReference type="InterPro" id="IPR012854">
    <property type="entry name" value="Cu_amine_oxidase-like_N"/>
</dbReference>
<dbReference type="HOGENOM" id="CLU_640629_0_0_9"/>
<dbReference type="eggNOG" id="COG3876">
    <property type="taxonomic scope" value="Bacteria"/>
</dbReference>
<accession>Q0AZY4</accession>
<dbReference type="Gene3D" id="3.30.457.10">
    <property type="entry name" value="Copper amine oxidase-like, N-terminal domain"/>
    <property type="match status" value="1"/>
</dbReference>
<feature type="domain" description="Copper amine oxidase-like N-terminal" evidence="3">
    <location>
        <begin position="39"/>
        <end position="86"/>
    </location>
</feature>
<feature type="chain" id="PRO_5004168596" evidence="1">
    <location>
        <begin position="30"/>
        <end position="403"/>
    </location>
</feature>
<dbReference type="KEGG" id="swo:Swol_0382"/>
<dbReference type="eggNOG" id="COG0860">
    <property type="taxonomic scope" value="Bacteria"/>
</dbReference>
<keyword evidence="5" id="KW-1185">Reference proteome</keyword>
<feature type="domain" description="Copper amine oxidase-like N-terminal" evidence="3">
    <location>
        <begin position="108"/>
        <end position="155"/>
    </location>
</feature>
<dbReference type="InterPro" id="IPR002901">
    <property type="entry name" value="MGlyc_endo_b_GlcNAc-like_dom"/>
</dbReference>
<dbReference type="Pfam" id="PF01832">
    <property type="entry name" value="Glucosaminidase"/>
    <property type="match status" value="1"/>
</dbReference>
<dbReference type="RefSeq" id="WP_011639828.1">
    <property type="nucleotide sequence ID" value="NC_008346.1"/>
</dbReference>
<dbReference type="GO" id="GO:0004040">
    <property type="term" value="F:amidase activity"/>
    <property type="evidence" value="ECO:0007669"/>
    <property type="project" value="InterPro"/>
</dbReference>
<proteinExistence type="predicted"/>
<organism evidence="4 5">
    <name type="scientific">Syntrophomonas wolfei subsp. wolfei (strain DSM 2245B / Goettingen)</name>
    <dbReference type="NCBI Taxonomy" id="335541"/>
    <lineage>
        <taxon>Bacteria</taxon>
        <taxon>Bacillati</taxon>
        <taxon>Bacillota</taxon>
        <taxon>Clostridia</taxon>
        <taxon>Eubacteriales</taxon>
        <taxon>Syntrophomonadaceae</taxon>
        <taxon>Syntrophomonas</taxon>
    </lineage>
</organism>
<dbReference type="Pfam" id="PF07833">
    <property type="entry name" value="Cu_amine_oxidN1"/>
    <property type="match status" value="2"/>
</dbReference>
<dbReference type="EMBL" id="CP000448">
    <property type="protein sequence ID" value="ABI67720.1"/>
    <property type="molecule type" value="Genomic_DNA"/>
</dbReference>
<dbReference type="AlphaFoldDB" id="Q0AZY4"/>
<keyword evidence="1" id="KW-0732">Signal</keyword>
<name>Q0AZY4_SYNWW</name>
<evidence type="ECO:0000259" key="3">
    <source>
        <dbReference type="Pfam" id="PF07833"/>
    </source>
</evidence>
<reference evidence="5" key="1">
    <citation type="journal article" date="2010" name="Environ. Microbiol.">
        <title>The genome of Syntrophomonas wolfei: new insights into syntrophic metabolism and biohydrogen production.</title>
        <authorList>
            <person name="Sieber J.R."/>
            <person name="Sims D.R."/>
            <person name="Han C."/>
            <person name="Kim E."/>
            <person name="Lykidis A."/>
            <person name="Lapidus A.L."/>
            <person name="McDonnald E."/>
            <person name="Rohlin L."/>
            <person name="Culley D.E."/>
            <person name="Gunsalus R."/>
            <person name="McInerney M.J."/>
        </authorList>
    </citation>
    <scope>NUCLEOTIDE SEQUENCE [LARGE SCALE GENOMIC DNA]</scope>
    <source>
        <strain evidence="5">DSM 2245B / Goettingen</strain>
    </source>
</reference>
<evidence type="ECO:0000313" key="5">
    <source>
        <dbReference type="Proteomes" id="UP000001968"/>
    </source>
</evidence>
<dbReference type="STRING" id="335541.Swol_0382"/>
<dbReference type="InterPro" id="IPR036582">
    <property type="entry name" value="Mao_N_sf"/>
</dbReference>
<dbReference type="OrthoDB" id="9763643at2"/>
<dbReference type="SUPFAM" id="SSF55383">
    <property type="entry name" value="Copper amine oxidase, domain N"/>
    <property type="match status" value="2"/>
</dbReference>
<evidence type="ECO:0000259" key="2">
    <source>
        <dbReference type="Pfam" id="PF01832"/>
    </source>
</evidence>
<dbReference type="Proteomes" id="UP000001968">
    <property type="component" value="Chromosome"/>
</dbReference>
<feature type="signal peptide" evidence="1">
    <location>
        <begin position="1"/>
        <end position="29"/>
    </location>
</feature>
<gene>
    <name evidence="4" type="ordered locus">Swol_0382</name>
</gene>
<feature type="domain" description="Mannosyl-glycoprotein endo-beta-N-acetylglucosamidase-like" evidence="2">
    <location>
        <begin position="236"/>
        <end position="325"/>
    </location>
</feature>
<protein>
    <submittedName>
        <fullName evidence="4">Copper amine oxidase-like protein</fullName>
    </submittedName>
</protein>